<reference evidence="1 2" key="1">
    <citation type="journal article" date="2019" name="Sci. Rep.">
        <title>Orb-weaving spider Araneus ventricosus genome elucidates the spidroin gene catalogue.</title>
        <authorList>
            <person name="Kono N."/>
            <person name="Nakamura H."/>
            <person name="Ohtoshi R."/>
            <person name="Moran D.A.P."/>
            <person name="Shinohara A."/>
            <person name="Yoshida Y."/>
            <person name="Fujiwara M."/>
            <person name="Mori M."/>
            <person name="Tomita M."/>
            <person name="Arakawa K."/>
        </authorList>
    </citation>
    <scope>NUCLEOTIDE SEQUENCE [LARGE SCALE GENOMIC DNA]</scope>
</reference>
<keyword evidence="2" id="KW-1185">Reference proteome</keyword>
<feature type="non-terminal residue" evidence="1">
    <location>
        <position position="1"/>
    </location>
</feature>
<dbReference type="EMBL" id="BGPR01045720">
    <property type="protein sequence ID" value="GBO22641.1"/>
    <property type="molecule type" value="Genomic_DNA"/>
</dbReference>
<dbReference type="OrthoDB" id="2438421at2759"/>
<dbReference type="Proteomes" id="UP000499080">
    <property type="component" value="Unassembled WGS sequence"/>
</dbReference>
<evidence type="ECO:0000313" key="2">
    <source>
        <dbReference type="Proteomes" id="UP000499080"/>
    </source>
</evidence>
<name>A0A4Y2VDH3_ARAVE</name>
<proteinExistence type="predicted"/>
<dbReference type="AlphaFoldDB" id="A0A4Y2VDH3"/>
<accession>A0A4Y2VDH3</accession>
<organism evidence="1 2">
    <name type="scientific">Araneus ventricosus</name>
    <name type="common">Orbweaver spider</name>
    <name type="synonym">Epeira ventricosa</name>
    <dbReference type="NCBI Taxonomy" id="182803"/>
    <lineage>
        <taxon>Eukaryota</taxon>
        <taxon>Metazoa</taxon>
        <taxon>Ecdysozoa</taxon>
        <taxon>Arthropoda</taxon>
        <taxon>Chelicerata</taxon>
        <taxon>Arachnida</taxon>
        <taxon>Araneae</taxon>
        <taxon>Araneomorphae</taxon>
        <taxon>Entelegynae</taxon>
        <taxon>Araneoidea</taxon>
        <taxon>Araneidae</taxon>
        <taxon>Araneus</taxon>
    </lineage>
</organism>
<sequence>QKYLSLVGGSEASERLVSKLNDVGSDEGCRLTDQLIAERVFMSIFDDKYWSMN</sequence>
<gene>
    <name evidence="1" type="ORF">AVEN_195330_1</name>
</gene>
<evidence type="ECO:0000313" key="1">
    <source>
        <dbReference type="EMBL" id="GBO22641.1"/>
    </source>
</evidence>
<protein>
    <submittedName>
        <fullName evidence="1">Uncharacterized protein</fullName>
    </submittedName>
</protein>
<comment type="caution">
    <text evidence="1">The sequence shown here is derived from an EMBL/GenBank/DDBJ whole genome shotgun (WGS) entry which is preliminary data.</text>
</comment>